<dbReference type="RefSeq" id="WP_101816997.1">
    <property type="nucleotide sequence ID" value="NZ_PJZF01000012.1"/>
</dbReference>
<reference evidence="2 3" key="1">
    <citation type="submission" date="2017-12" db="EMBL/GenBank/DDBJ databases">
        <title>Characterization of six clinical isolates of Enterochimera gen. nov., a novel genus of the Yersiniaciae family and the three species Enterochimera arupensis sp. nov., Enterochimera coloradensis sp. nov, and Enterochimera californica sp. nov.</title>
        <authorList>
            <person name="Rossi A."/>
            <person name="Fisher M."/>
        </authorList>
    </citation>
    <scope>NUCLEOTIDE SEQUENCE [LARGE SCALE GENOMIC DNA]</scope>
    <source>
        <strain evidence="3">2015-Iso6</strain>
    </source>
</reference>
<keyword evidence="3" id="KW-1185">Reference proteome</keyword>
<dbReference type="EMBL" id="PJZF01000012">
    <property type="protein sequence ID" value="PLR35113.1"/>
    <property type="molecule type" value="Genomic_DNA"/>
</dbReference>
<sequence length="128" mass="13867">MSAITMRPVSVGTILFRLPDAYAREAIFLSWAGRLSDDYDGGLWAGRMLSNGGYYLVPVARHAYRVCVVGNGYDGVMTAEAFGITLSLFALGHIANITEMDSDISAYHTLRDYALEHSESGAILAAID</sequence>
<comment type="similarity">
    <text evidence="1">Belongs to the antirestriction protein family.</text>
</comment>
<organism evidence="2 3">
    <name type="scientific">Chimaeribacter californicus</name>
    <dbReference type="NCBI Taxonomy" id="2060067"/>
    <lineage>
        <taxon>Bacteria</taxon>
        <taxon>Pseudomonadati</taxon>
        <taxon>Pseudomonadota</taxon>
        <taxon>Gammaproteobacteria</taxon>
        <taxon>Enterobacterales</taxon>
        <taxon>Yersiniaceae</taxon>
        <taxon>Chimaeribacter</taxon>
    </lineage>
</organism>
<dbReference type="InterPro" id="IPR004914">
    <property type="entry name" value="Antirestrict"/>
</dbReference>
<comment type="caution">
    <text evidence="2">The sequence shown here is derived from an EMBL/GenBank/DDBJ whole genome shotgun (WGS) entry which is preliminary data.</text>
</comment>
<dbReference type="Pfam" id="PF03230">
    <property type="entry name" value="Antirestrict"/>
    <property type="match status" value="1"/>
</dbReference>
<evidence type="ECO:0000256" key="1">
    <source>
        <dbReference type="ARBA" id="ARBA00008618"/>
    </source>
</evidence>
<proteinExistence type="inferred from homology"/>
<dbReference type="Gene3D" id="3.30.70.3580">
    <property type="entry name" value="Antirestriction protein"/>
    <property type="match status" value="1"/>
</dbReference>
<dbReference type="AlphaFoldDB" id="A0A2N5E334"/>
<gene>
    <name evidence="2" type="ORF">CYR55_14050</name>
</gene>
<evidence type="ECO:0000313" key="2">
    <source>
        <dbReference type="EMBL" id="PLR35113.1"/>
    </source>
</evidence>
<dbReference type="OrthoDB" id="1164967at2"/>
<name>A0A2N5E334_9GAMM</name>
<dbReference type="Proteomes" id="UP000234240">
    <property type="component" value="Unassembled WGS sequence"/>
</dbReference>
<accession>A0A2N5E334</accession>
<protein>
    <submittedName>
        <fullName evidence="2">Antirestriction protein</fullName>
    </submittedName>
</protein>
<dbReference type="InterPro" id="IPR042297">
    <property type="entry name" value="Antirestriction_sf"/>
</dbReference>
<evidence type="ECO:0000313" key="3">
    <source>
        <dbReference type="Proteomes" id="UP000234240"/>
    </source>
</evidence>